<protein>
    <recommendedName>
        <fullName evidence="3">Peptidyl-prolyl cis-trans isomerase</fullName>
        <shortName evidence="3">PPIase</shortName>
        <ecNumber evidence="3">5.2.1.8</ecNumber>
    </recommendedName>
</protein>
<dbReference type="Gene3D" id="2.40.100.10">
    <property type="entry name" value="Cyclophilin-like"/>
    <property type="match status" value="1"/>
</dbReference>
<keyword evidence="1 3" id="KW-0697">Rotamase</keyword>
<feature type="domain" description="PPIase cyclophilin-type" evidence="4">
    <location>
        <begin position="41"/>
        <end position="171"/>
    </location>
</feature>
<keyword evidence="6" id="KW-1185">Reference proteome</keyword>
<dbReference type="InterPro" id="IPR029000">
    <property type="entry name" value="Cyclophilin-like_dom_sf"/>
</dbReference>
<dbReference type="KEGG" id="abac:LuPra_00631"/>
<comment type="similarity">
    <text evidence="3">Belongs to the cyclophilin-type PPIase family.</text>
</comment>
<feature type="signal peptide" evidence="3">
    <location>
        <begin position="1"/>
        <end position="18"/>
    </location>
</feature>
<dbReference type="OrthoDB" id="9807797at2"/>
<dbReference type="STRING" id="1855912.LuPra_00631"/>
<evidence type="ECO:0000256" key="2">
    <source>
        <dbReference type="ARBA" id="ARBA00023235"/>
    </source>
</evidence>
<evidence type="ECO:0000313" key="5">
    <source>
        <dbReference type="EMBL" id="AMY07458.1"/>
    </source>
</evidence>
<dbReference type="EMBL" id="CP015136">
    <property type="protein sequence ID" value="AMY07458.1"/>
    <property type="molecule type" value="Genomic_DNA"/>
</dbReference>
<dbReference type="Proteomes" id="UP000076079">
    <property type="component" value="Chromosome"/>
</dbReference>
<gene>
    <name evidence="5" type="primary">ppiB_1</name>
    <name evidence="5" type="ORF">LuPra_00631</name>
</gene>
<reference evidence="5 6" key="1">
    <citation type="journal article" date="2016" name="Genome Announc.">
        <title>First Complete Genome Sequence of a Subdivision 6 Acidobacterium Strain.</title>
        <authorList>
            <person name="Huang S."/>
            <person name="Vieira S."/>
            <person name="Bunk B."/>
            <person name="Riedel T."/>
            <person name="Sproer C."/>
            <person name="Overmann J."/>
        </authorList>
    </citation>
    <scope>NUCLEOTIDE SEQUENCE [LARGE SCALE GENOMIC DNA]</scope>
    <source>
        <strain evidence="6">DSM 100886 HEG_-6_39</strain>
    </source>
</reference>
<evidence type="ECO:0000256" key="1">
    <source>
        <dbReference type="ARBA" id="ARBA00023110"/>
    </source>
</evidence>
<sequence length="183" mass="19756" precursor="true">MTRALLSLLLLAALCLSAAGRALEAQAPAVGPKIVMETDKGTIVIQTWPDKAPKTVAHIVDLVKKNFYNAQRIHRVVKGQLVQWGDKMSRDMTYREWWGRSPGGSSGTPIGVAEFSKGLKHRPGSVSMAHSGNPAFADSQIFICLAAMPNLDGKHVIFGEVSEGLAVARTLAVADRLKRVTIK</sequence>
<comment type="catalytic activity">
    <reaction evidence="3">
        <text>[protein]-peptidylproline (omega=180) = [protein]-peptidylproline (omega=0)</text>
        <dbReference type="Rhea" id="RHEA:16237"/>
        <dbReference type="Rhea" id="RHEA-COMP:10747"/>
        <dbReference type="Rhea" id="RHEA-COMP:10748"/>
        <dbReference type="ChEBI" id="CHEBI:83833"/>
        <dbReference type="ChEBI" id="CHEBI:83834"/>
        <dbReference type="EC" id="5.2.1.8"/>
    </reaction>
</comment>
<evidence type="ECO:0000259" key="4">
    <source>
        <dbReference type="PROSITE" id="PS50072"/>
    </source>
</evidence>
<keyword evidence="2 3" id="KW-0413">Isomerase</keyword>
<evidence type="ECO:0000256" key="3">
    <source>
        <dbReference type="RuleBase" id="RU363019"/>
    </source>
</evidence>
<dbReference type="AlphaFoldDB" id="A0A143PHA6"/>
<reference evidence="6" key="2">
    <citation type="submission" date="2016-04" db="EMBL/GenBank/DDBJ databases">
        <title>First Complete Genome Sequence of a Subdivision 6 Acidobacterium.</title>
        <authorList>
            <person name="Huang S."/>
            <person name="Vieira S."/>
            <person name="Bunk B."/>
            <person name="Riedel T."/>
            <person name="Sproeer C."/>
            <person name="Overmann J."/>
        </authorList>
    </citation>
    <scope>NUCLEOTIDE SEQUENCE [LARGE SCALE GENOMIC DNA]</scope>
    <source>
        <strain evidence="6">DSM 100886 HEG_-6_39</strain>
    </source>
</reference>
<dbReference type="Pfam" id="PF00160">
    <property type="entry name" value="Pro_isomerase"/>
    <property type="match status" value="1"/>
</dbReference>
<feature type="chain" id="PRO_5007357209" description="Peptidyl-prolyl cis-trans isomerase" evidence="3">
    <location>
        <begin position="19"/>
        <end position="183"/>
    </location>
</feature>
<keyword evidence="3" id="KW-0732">Signal</keyword>
<proteinExistence type="inferred from homology"/>
<organism evidence="5 6">
    <name type="scientific">Luteitalea pratensis</name>
    <dbReference type="NCBI Taxonomy" id="1855912"/>
    <lineage>
        <taxon>Bacteria</taxon>
        <taxon>Pseudomonadati</taxon>
        <taxon>Acidobacteriota</taxon>
        <taxon>Vicinamibacteria</taxon>
        <taxon>Vicinamibacterales</taxon>
        <taxon>Vicinamibacteraceae</taxon>
        <taxon>Luteitalea</taxon>
    </lineage>
</organism>
<dbReference type="SUPFAM" id="SSF50891">
    <property type="entry name" value="Cyclophilin-like"/>
    <property type="match status" value="1"/>
</dbReference>
<dbReference type="PANTHER" id="PTHR45625">
    <property type="entry name" value="PEPTIDYL-PROLYL CIS-TRANS ISOMERASE-RELATED"/>
    <property type="match status" value="1"/>
</dbReference>
<name>A0A143PHA6_LUTPR</name>
<comment type="function">
    <text evidence="3">PPIases accelerate the folding of proteins. It catalyzes the cis-trans isomerization of proline imidic peptide bonds in oligopeptides.</text>
</comment>
<dbReference type="EC" id="5.2.1.8" evidence="3"/>
<accession>A0A143PHA6</accession>
<dbReference type="RefSeq" id="WP_110169405.1">
    <property type="nucleotide sequence ID" value="NZ_CP015136.1"/>
</dbReference>
<dbReference type="InterPro" id="IPR044666">
    <property type="entry name" value="Cyclophilin_A-like"/>
</dbReference>
<dbReference type="GO" id="GO:0003755">
    <property type="term" value="F:peptidyl-prolyl cis-trans isomerase activity"/>
    <property type="evidence" value="ECO:0007669"/>
    <property type="project" value="UniProtKB-UniRule"/>
</dbReference>
<evidence type="ECO:0000313" key="6">
    <source>
        <dbReference type="Proteomes" id="UP000076079"/>
    </source>
</evidence>
<dbReference type="PRINTS" id="PR00153">
    <property type="entry name" value="CSAPPISMRASE"/>
</dbReference>
<dbReference type="PANTHER" id="PTHR45625:SF4">
    <property type="entry name" value="PEPTIDYLPROLYL ISOMERASE DOMAIN AND WD REPEAT-CONTAINING PROTEIN 1"/>
    <property type="match status" value="1"/>
</dbReference>
<dbReference type="PROSITE" id="PS50072">
    <property type="entry name" value="CSA_PPIASE_2"/>
    <property type="match status" value="1"/>
</dbReference>
<dbReference type="InterPro" id="IPR002130">
    <property type="entry name" value="Cyclophilin-type_PPIase_dom"/>
</dbReference>